<organism evidence="1 2">
    <name type="scientific">Nocardiopsis terrae</name>
    <dbReference type="NCBI Taxonomy" id="372655"/>
    <lineage>
        <taxon>Bacteria</taxon>
        <taxon>Bacillati</taxon>
        <taxon>Actinomycetota</taxon>
        <taxon>Actinomycetes</taxon>
        <taxon>Streptosporangiales</taxon>
        <taxon>Nocardiopsidaceae</taxon>
        <taxon>Nocardiopsis</taxon>
    </lineage>
</organism>
<dbReference type="EMBL" id="JADBDY010000001">
    <property type="protein sequence ID" value="MBE1460650.1"/>
    <property type="molecule type" value="Genomic_DNA"/>
</dbReference>
<dbReference type="RefSeq" id="WP_191267801.1">
    <property type="nucleotide sequence ID" value="NZ_BMXJ01000001.1"/>
</dbReference>
<dbReference type="Proteomes" id="UP000598217">
    <property type="component" value="Unassembled WGS sequence"/>
</dbReference>
<sequence length="272" mass="29290">MSYDTVALVAQEPDLATVARVLEHIAPGLWLQPHTDSGLLELRDDRGSLLAAVEPGLALGSRQEIGRLLGPEQQDAAPDPCWWVETRARPDAAGHRIADDVARTLTARLGGTAWASGQADTTFRAQTPHPAADQVTDHAVLVTQDRPVVPWSSWLADAVVRALGEADVLDTLWARHRTGRSDTTHEPAWRAPGSALGFAVGPRRVRLVGLPATENGPLPGTPFGPPEHRSVWYPALGDVDDPGRAPKALRTQWEHLAAHAGKGSPRRTTDEQ</sequence>
<evidence type="ECO:0000313" key="2">
    <source>
        <dbReference type="Proteomes" id="UP000598217"/>
    </source>
</evidence>
<keyword evidence="2" id="KW-1185">Reference proteome</keyword>
<evidence type="ECO:0000313" key="1">
    <source>
        <dbReference type="EMBL" id="MBE1460650.1"/>
    </source>
</evidence>
<dbReference type="Pfam" id="PF19674">
    <property type="entry name" value="DUF6177"/>
    <property type="match status" value="1"/>
</dbReference>
<comment type="caution">
    <text evidence="1">The sequence shown here is derived from an EMBL/GenBank/DDBJ whole genome shotgun (WGS) entry which is preliminary data.</text>
</comment>
<dbReference type="InterPro" id="IPR046175">
    <property type="entry name" value="DUF6177"/>
</dbReference>
<name>A0ABR9HP56_9ACTN</name>
<evidence type="ECO:0008006" key="3">
    <source>
        <dbReference type="Google" id="ProtNLM"/>
    </source>
</evidence>
<protein>
    <recommendedName>
        <fullName evidence="3">DUF317 domain-containing protein</fullName>
    </recommendedName>
</protein>
<reference evidence="1 2" key="1">
    <citation type="submission" date="2020-10" db="EMBL/GenBank/DDBJ databases">
        <title>Sequencing the genomes of 1000 actinobacteria strains.</title>
        <authorList>
            <person name="Klenk H.-P."/>
        </authorList>
    </citation>
    <scope>NUCLEOTIDE SEQUENCE [LARGE SCALE GENOMIC DNA]</scope>
    <source>
        <strain evidence="1 2">DSM 45157</strain>
    </source>
</reference>
<gene>
    <name evidence="1" type="ORF">H4W79_004864</name>
</gene>
<proteinExistence type="predicted"/>
<accession>A0ABR9HP56</accession>